<accession>A0ABV0JKV1</accession>
<evidence type="ECO:0000313" key="1">
    <source>
        <dbReference type="EMBL" id="MEP0863885.1"/>
    </source>
</evidence>
<protein>
    <recommendedName>
        <fullName evidence="3">FkbM family methyltransferase</fullName>
    </recommendedName>
</protein>
<name>A0ABV0JKV1_9CYAN</name>
<evidence type="ECO:0000313" key="2">
    <source>
        <dbReference type="Proteomes" id="UP001442494"/>
    </source>
</evidence>
<dbReference type="SUPFAM" id="SSF53335">
    <property type="entry name" value="S-adenosyl-L-methionine-dependent methyltransferases"/>
    <property type="match status" value="1"/>
</dbReference>
<keyword evidence="2" id="KW-1185">Reference proteome</keyword>
<reference evidence="1 2" key="1">
    <citation type="submission" date="2022-04" db="EMBL/GenBank/DDBJ databases">
        <title>Positive selection, recombination, and allopatry shape intraspecific diversity of widespread and dominant cyanobacteria.</title>
        <authorList>
            <person name="Wei J."/>
            <person name="Shu W."/>
            <person name="Hu C."/>
        </authorList>
    </citation>
    <scope>NUCLEOTIDE SEQUENCE [LARGE SCALE GENOMIC DNA]</scope>
    <source>
        <strain evidence="1 2">GB2-A5</strain>
    </source>
</reference>
<gene>
    <name evidence="1" type="ORF">NDI37_05320</name>
</gene>
<sequence>MKNVLEVTNFLKELIKGTFNDAFARSVLNIAKLPHRCEVINRQDTAFTTQFMSRVLTNHSNSIDVGCNTGDFLIKILQFSPLGYHYAFEPIPRLANRL</sequence>
<dbReference type="EMBL" id="JAMPKK010000007">
    <property type="protein sequence ID" value="MEP0863885.1"/>
    <property type="molecule type" value="Genomic_DNA"/>
</dbReference>
<proteinExistence type="predicted"/>
<dbReference type="InterPro" id="IPR029063">
    <property type="entry name" value="SAM-dependent_MTases_sf"/>
</dbReference>
<comment type="caution">
    <text evidence="1">The sequence shown here is derived from an EMBL/GenBank/DDBJ whole genome shotgun (WGS) entry which is preliminary data.</text>
</comment>
<dbReference type="Gene3D" id="3.40.50.150">
    <property type="entry name" value="Vaccinia Virus protein VP39"/>
    <property type="match status" value="1"/>
</dbReference>
<organism evidence="1 2">
    <name type="scientific">Funiculus sociatus GB2-A5</name>
    <dbReference type="NCBI Taxonomy" id="2933946"/>
    <lineage>
        <taxon>Bacteria</taxon>
        <taxon>Bacillati</taxon>
        <taxon>Cyanobacteriota</taxon>
        <taxon>Cyanophyceae</taxon>
        <taxon>Coleofasciculales</taxon>
        <taxon>Coleofasciculaceae</taxon>
        <taxon>Funiculus</taxon>
    </lineage>
</organism>
<evidence type="ECO:0008006" key="3">
    <source>
        <dbReference type="Google" id="ProtNLM"/>
    </source>
</evidence>
<dbReference type="Proteomes" id="UP001442494">
    <property type="component" value="Unassembled WGS sequence"/>
</dbReference>